<feature type="region of interest" description="Disordered" evidence="1">
    <location>
        <begin position="93"/>
        <end position="129"/>
    </location>
</feature>
<proteinExistence type="predicted"/>
<dbReference type="EMBL" id="UOGF01000024">
    <property type="protein sequence ID" value="VAX27181.1"/>
    <property type="molecule type" value="Genomic_DNA"/>
</dbReference>
<sequence length="129" mass="13370">MKKMTILAAFMGLALVFGTATKSEAFCLFGCSDVSVDTEVNTMAGNDIDDSAIAQGDGNDVSSNVVKGIANSVVITGDTNTRQSNFVGGIGVSRGDLSQSNSANLTGKQDTNIQDNNMSTFRGFGTNNN</sequence>
<protein>
    <submittedName>
        <fullName evidence="2">Uncharacterized protein</fullName>
    </submittedName>
</protein>
<feature type="compositionally biased region" description="Polar residues" evidence="1">
    <location>
        <begin position="96"/>
        <end position="129"/>
    </location>
</feature>
<evidence type="ECO:0000313" key="2">
    <source>
        <dbReference type="EMBL" id="VAX27181.1"/>
    </source>
</evidence>
<evidence type="ECO:0000256" key="1">
    <source>
        <dbReference type="SAM" id="MobiDB-lite"/>
    </source>
</evidence>
<dbReference type="AlphaFoldDB" id="A0A3B1CKY9"/>
<name>A0A3B1CKY9_9ZZZZ</name>
<organism evidence="2">
    <name type="scientific">hydrothermal vent metagenome</name>
    <dbReference type="NCBI Taxonomy" id="652676"/>
    <lineage>
        <taxon>unclassified sequences</taxon>
        <taxon>metagenomes</taxon>
        <taxon>ecological metagenomes</taxon>
    </lineage>
</organism>
<gene>
    <name evidence="2" type="ORF">MNBD_NITROSPIRAE01-2055</name>
</gene>
<accession>A0A3B1CKY9</accession>
<reference evidence="2" key="1">
    <citation type="submission" date="2018-06" db="EMBL/GenBank/DDBJ databases">
        <authorList>
            <person name="Zhirakovskaya E."/>
        </authorList>
    </citation>
    <scope>NUCLEOTIDE SEQUENCE</scope>
</reference>